<dbReference type="PANTHER" id="PTHR30033:SF1">
    <property type="entry name" value="FLAGELLAR HOOK-ASSOCIATED PROTEIN 1"/>
    <property type="match status" value="1"/>
</dbReference>
<keyword evidence="11" id="KW-0966">Cell projection</keyword>
<dbReference type="RefSeq" id="WP_110849534.1">
    <property type="nucleotide sequence ID" value="NZ_CP051684.1"/>
</dbReference>
<evidence type="ECO:0000256" key="2">
    <source>
        <dbReference type="ARBA" id="ARBA00004613"/>
    </source>
</evidence>
<evidence type="ECO:0000256" key="1">
    <source>
        <dbReference type="ARBA" id="ARBA00004365"/>
    </source>
</evidence>
<dbReference type="Pfam" id="PF06429">
    <property type="entry name" value="Flg_bbr_C"/>
    <property type="match status" value="1"/>
</dbReference>
<keyword evidence="12" id="KW-1185">Reference proteome</keyword>
<organism evidence="11 12">
    <name type="scientific">Duganella dendranthematis</name>
    <dbReference type="NCBI Taxonomy" id="2728021"/>
    <lineage>
        <taxon>Bacteria</taxon>
        <taxon>Pseudomonadati</taxon>
        <taxon>Pseudomonadota</taxon>
        <taxon>Betaproteobacteria</taxon>
        <taxon>Burkholderiales</taxon>
        <taxon>Oxalobacteraceae</taxon>
        <taxon>Telluria group</taxon>
        <taxon>Duganella</taxon>
    </lineage>
</organism>
<dbReference type="SUPFAM" id="SSF64518">
    <property type="entry name" value="Phase 1 flagellin"/>
    <property type="match status" value="1"/>
</dbReference>
<name>A0ABX6MHX1_9BURK</name>
<feature type="chain" id="PRO_5047073602" description="Flagellar hook-associated protein 1" evidence="7">
    <location>
        <begin position="17"/>
        <end position="456"/>
    </location>
</feature>
<gene>
    <name evidence="11" type="primary">flgK</name>
    <name evidence="11" type="ORF">HH213_28230</name>
</gene>
<evidence type="ECO:0000256" key="4">
    <source>
        <dbReference type="ARBA" id="ARBA00016244"/>
    </source>
</evidence>
<dbReference type="Proteomes" id="UP000503117">
    <property type="component" value="Chromosome"/>
</dbReference>
<keyword evidence="11" id="KW-0969">Cilium</keyword>
<feature type="domain" description="Flagellar hook-associated protein FlgK helical" evidence="10">
    <location>
        <begin position="91"/>
        <end position="319"/>
    </location>
</feature>
<keyword evidence="5" id="KW-0964">Secreted</keyword>
<comment type="subcellular location">
    <subcellularLocation>
        <location evidence="1">Bacterial flagellum</location>
    </subcellularLocation>
    <subcellularLocation>
        <location evidence="2">Secreted</location>
    </subcellularLocation>
</comment>
<accession>A0ABX6MHX1</accession>
<keyword evidence="6" id="KW-0975">Bacterial flagellum</keyword>
<dbReference type="InterPro" id="IPR053927">
    <property type="entry name" value="FlgK_helical"/>
</dbReference>
<dbReference type="Pfam" id="PF00460">
    <property type="entry name" value="Flg_bb_rod"/>
    <property type="match status" value="1"/>
</dbReference>
<keyword evidence="11" id="KW-0282">Flagellum</keyword>
<evidence type="ECO:0000313" key="11">
    <source>
        <dbReference type="EMBL" id="QJD93630.1"/>
    </source>
</evidence>
<dbReference type="Pfam" id="PF22638">
    <property type="entry name" value="FlgK_D1"/>
    <property type="match status" value="1"/>
</dbReference>
<dbReference type="EMBL" id="CP051684">
    <property type="protein sequence ID" value="QJD93630.1"/>
    <property type="molecule type" value="Genomic_DNA"/>
</dbReference>
<evidence type="ECO:0000259" key="9">
    <source>
        <dbReference type="Pfam" id="PF06429"/>
    </source>
</evidence>
<evidence type="ECO:0000259" key="10">
    <source>
        <dbReference type="Pfam" id="PF22638"/>
    </source>
</evidence>
<dbReference type="InterPro" id="IPR002371">
    <property type="entry name" value="FlgK"/>
</dbReference>
<evidence type="ECO:0000256" key="6">
    <source>
        <dbReference type="ARBA" id="ARBA00023143"/>
    </source>
</evidence>
<feature type="domain" description="Flagellar basal-body/hook protein C-terminal" evidence="9">
    <location>
        <begin position="415"/>
        <end position="454"/>
    </location>
</feature>
<dbReference type="InterPro" id="IPR010930">
    <property type="entry name" value="Flg_bb/hook_C_dom"/>
</dbReference>
<sequence length="456" mass="47839">MTITYNALSGALAAQAALNTVSQNLANVQTPGYTRQGVLLKATASDPGTLSAGNGVQIGSLLRFSNTYQLQQMWRANSDLGAHAQTQPYLTALETVMSDEQSSISYGIDNFFKALNAAGVDPTSSPLRQQVVTTANSMAQQFNSIYNVAANQVISVTQQQQAILPSLNESLAGIALLNKQIVSVGGTGTNTSALMDKREQLIDSVSAQVGVDVVYNPNGSVNVSLKSGEPLVMSDSASTVSYSTESGSPVLQLSYSNVKFTLDDTKVGGQLGGLGDFKQNTLIPLQTSIKELADQVATRINAAQATGYTAPGVTGEPMFEVPATTGIMQISDGFTSGGLAFSSDGTPGDSGNLQNLIDVKGQKIQLSSLGNTDVVLSDADTQLVGKLGIQSQQNQALLATATTVRSQAEDDWKSTSAVNSDEEGINLVEFQNMYQANMKVIAVANTLFESTLQMFG</sequence>
<keyword evidence="7" id="KW-0732">Signal</keyword>
<proteinExistence type="inferred from homology"/>
<evidence type="ECO:0000256" key="5">
    <source>
        <dbReference type="ARBA" id="ARBA00022525"/>
    </source>
</evidence>
<dbReference type="NCBIfam" id="TIGR02492">
    <property type="entry name" value="flgK_ends"/>
    <property type="match status" value="1"/>
</dbReference>
<feature type="signal peptide" evidence="7">
    <location>
        <begin position="1"/>
        <end position="16"/>
    </location>
</feature>
<feature type="domain" description="Flagellar basal body rod protein N-terminal" evidence="8">
    <location>
        <begin position="5"/>
        <end position="34"/>
    </location>
</feature>
<dbReference type="InterPro" id="IPR001444">
    <property type="entry name" value="Flag_bb_rod_N"/>
</dbReference>
<evidence type="ECO:0000259" key="8">
    <source>
        <dbReference type="Pfam" id="PF00460"/>
    </source>
</evidence>
<protein>
    <recommendedName>
        <fullName evidence="4">Flagellar hook-associated protein 1</fullName>
    </recommendedName>
</protein>
<evidence type="ECO:0000256" key="7">
    <source>
        <dbReference type="SAM" id="SignalP"/>
    </source>
</evidence>
<evidence type="ECO:0000313" key="12">
    <source>
        <dbReference type="Proteomes" id="UP000503117"/>
    </source>
</evidence>
<reference evidence="11 12" key="1">
    <citation type="submission" date="2020-04" db="EMBL/GenBank/DDBJ databases">
        <title>Genome sequencing of novel species.</title>
        <authorList>
            <person name="Heo J."/>
            <person name="Kim S.-J."/>
            <person name="Kim J.-S."/>
            <person name="Hong S.-B."/>
            <person name="Kwon S.-W."/>
        </authorList>
    </citation>
    <scope>NUCLEOTIDE SEQUENCE [LARGE SCALE GENOMIC DNA]</scope>
    <source>
        <strain evidence="11 12">AF9R3</strain>
    </source>
</reference>
<comment type="similarity">
    <text evidence="3">Belongs to the flagella basal body rod proteins family.</text>
</comment>
<evidence type="ECO:0000256" key="3">
    <source>
        <dbReference type="ARBA" id="ARBA00009677"/>
    </source>
</evidence>
<dbReference type="PANTHER" id="PTHR30033">
    <property type="entry name" value="FLAGELLAR HOOK-ASSOCIATED PROTEIN 1"/>
    <property type="match status" value="1"/>
</dbReference>